<protein>
    <recommendedName>
        <fullName evidence="4">Lipoprotein</fullName>
    </recommendedName>
</protein>
<dbReference type="AlphaFoldDB" id="A0AAV3F3R0"/>
<comment type="caution">
    <text evidence="2">The sequence shown here is derived from an EMBL/GenBank/DDBJ whole genome shotgun (WGS) entry which is preliminary data.</text>
</comment>
<dbReference type="EMBL" id="AGEE01000017">
    <property type="protein sequence ID" value="EHO12691.1"/>
    <property type="molecule type" value="Genomic_DNA"/>
</dbReference>
<accession>A0AAV3F3R0</accession>
<keyword evidence="1" id="KW-0732">Signal</keyword>
<dbReference type="RefSeq" id="WP_006263548.1">
    <property type="nucleotide sequence ID" value="NZ_JH590837.1"/>
</dbReference>
<evidence type="ECO:0000313" key="2">
    <source>
        <dbReference type="EMBL" id="EHO12691.1"/>
    </source>
</evidence>
<name>A0AAV3F3R0_9FLAO</name>
<reference evidence="2 3" key="1">
    <citation type="submission" date="2011-11" db="EMBL/GenBank/DDBJ databases">
        <title>The Genome Sequence of Myroides odoratimimus CIP 101113.</title>
        <authorList>
            <person name="Earl A."/>
            <person name="Ward D."/>
            <person name="Feldgarden M."/>
            <person name="Gevers D."/>
            <person name="Huys G."/>
            <person name="Young S.K."/>
            <person name="Zeng Q."/>
            <person name="Gargeya S."/>
            <person name="Fitzgerald M."/>
            <person name="Haas B."/>
            <person name="Abouelleil A."/>
            <person name="Alvarado L."/>
            <person name="Arachchi H.M."/>
            <person name="Berlin A."/>
            <person name="Brown A."/>
            <person name="Chapman S.B."/>
            <person name="Chen Z."/>
            <person name="Dunbar C."/>
            <person name="Freedman E."/>
            <person name="Gearin G."/>
            <person name="Goldberg J."/>
            <person name="Griggs A."/>
            <person name="Gujja S."/>
            <person name="Heiman D."/>
            <person name="Howarth C."/>
            <person name="Larson L."/>
            <person name="Lui A."/>
            <person name="MacDonald P.J.P."/>
            <person name="Montmayeur A."/>
            <person name="Murphy C."/>
            <person name="Neiman D."/>
            <person name="Pearson M."/>
            <person name="Priest M."/>
            <person name="Roberts A."/>
            <person name="Saif S."/>
            <person name="Shea T."/>
            <person name="Shenoy N."/>
            <person name="Sisk P."/>
            <person name="Stolte C."/>
            <person name="Sykes S."/>
            <person name="Wortman J."/>
            <person name="Nusbaum C."/>
            <person name="Birren B."/>
        </authorList>
    </citation>
    <scope>NUCLEOTIDE SEQUENCE [LARGE SCALE GENOMIC DNA]</scope>
    <source>
        <strain evidence="2 3">CIP 101113</strain>
    </source>
</reference>
<evidence type="ECO:0000256" key="1">
    <source>
        <dbReference type="SAM" id="SignalP"/>
    </source>
</evidence>
<dbReference type="Proteomes" id="UP000004834">
    <property type="component" value="Unassembled WGS sequence"/>
</dbReference>
<proteinExistence type="predicted"/>
<sequence length="183" mass="21301">MFTLECLYYLRTMKYLMILASIFSLFGCQTKAQTLQVSTIYTAPQQVTREVPETGKQHTYTTYQEVTERFVPAVSLVSKEDKVLRFRIQGNIKSRGLQIRKVSKIRFEQGEQFGNGITLKYYVNIKHIAGKEGASIAGYNYSEEKEYRIPTHVKVIHIEVYEEHPNQEPKLIAEKKFDFFAKI</sequence>
<evidence type="ECO:0000313" key="3">
    <source>
        <dbReference type="Proteomes" id="UP000004834"/>
    </source>
</evidence>
<feature type="chain" id="PRO_5043495101" description="Lipoprotein" evidence="1">
    <location>
        <begin position="33"/>
        <end position="183"/>
    </location>
</feature>
<feature type="signal peptide" evidence="1">
    <location>
        <begin position="1"/>
        <end position="32"/>
    </location>
</feature>
<evidence type="ECO:0008006" key="4">
    <source>
        <dbReference type="Google" id="ProtNLM"/>
    </source>
</evidence>
<organism evidence="2 3">
    <name type="scientific">Myroides odoratimimus CIP 101113</name>
    <dbReference type="NCBI Taxonomy" id="883154"/>
    <lineage>
        <taxon>Bacteria</taxon>
        <taxon>Pseudomonadati</taxon>
        <taxon>Bacteroidota</taxon>
        <taxon>Flavobacteriia</taxon>
        <taxon>Flavobacteriales</taxon>
        <taxon>Flavobacteriaceae</taxon>
        <taxon>Myroides</taxon>
    </lineage>
</organism>
<gene>
    <name evidence="2" type="ORF">HMPREF9715_01846</name>
</gene>